<keyword evidence="1" id="KW-0472">Membrane</keyword>
<dbReference type="EMBL" id="JAPFFJ010000003">
    <property type="protein sequence ID" value="KAJ6432942.1"/>
    <property type="molecule type" value="Genomic_DNA"/>
</dbReference>
<protein>
    <recommendedName>
        <fullName evidence="4">Transmembrane protein</fullName>
    </recommendedName>
</protein>
<dbReference type="Proteomes" id="UP001162972">
    <property type="component" value="Chromosome 10"/>
</dbReference>
<feature type="transmembrane region" description="Helical" evidence="1">
    <location>
        <begin position="60"/>
        <end position="86"/>
    </location>
</feature>
<evidence type="ECO:0008006" key="4">
    <source>
        <dbReference type="Google" id="ProtNLM"/>
    </source>
</evidence>
<evidence type="ECO:0000313" key="2">
    <source>
        <dbReference type="EMBL" id="KAJ6432942.1"/>
    </source>
</evidence>
<comment type="caution">
    <text evidence="2">The sequence shown here is derived from an EMBL/GenBank/DDBJ whole genome shotgun (WGS) entry which is preliminary data.</text>
</comment>
<keyword evidence="1" id="KW-0812">Transmembrane</keyword>
<evidence type="ECO:0000256" key="1">
    <source>
        <dbReference type="SAM" id="Phobius"/>
    </source>
</evidence>
<name>A0AAD6PJT7_9ROSI</name>
<reference evidence="2 3" key="1">
    <citation type="journal article" date="2023" name="Int. J. Mol. Sci.">
        <title>De Novo Assembly and Annotation of 11 Diverse Shrub Willow (Salix) Genomes Reveals Novel Gene Organization in Sex-Linked Regions.</title>
        <authorList>
            <person name="Hyden B."/>
            <person name="Feng K."/>
            <person name="Yates T.B."/>
            <person name="Jawdy S."/>
            <person name="Cereghino C."/>
            <person name="Smart L.B."/>
            <person name="Muchero W."/>
        </authorList>
    </citation>
    <scope>NUCLEOTIDE SEQUENCE [LARGE SCALE GENOMIC DNA]</scope>
    <source>
        <tissue evidence="2">Shoot tip</tissue>
    </source>
</reference>
<organism evidence="2 3">
    <name type="scientific">Salix udensis</name>
    <dbReference type="NCBI Taxonomy" id="889485"/>
    <lineage>
        <taxon>Eukaryota</taxon>
        <taxon>Viridiplantae</taxon>
        <taxon>Streptophyta</taxon>
        <taxon>Embryophyta</taxon>
        <taxon>Tracheophyta</taxon>
        <taxon>Spermatophyta</taxon>
        <taxon>Magnoliopsida</taxon>
        <taxon>eudicotyledons</taxon>
        <taxon>Gunneridae</taxon>
        <taxon>Pentapetalae</taxon>
        <taxon>rosids</taxon>
        <taxon>fabids</taxon>
        <taxon>Malpighiales</taxon>
        <taxon>Salicaceae</taxon>
        <taxon>Saliceae</taxon>
        <taxon>Salix</taxon>
    </lineage>
</organism>
<evidence type="ECO:0000313" key="3">
    <source>
        <dbReference type="Proteomes" id="UP001162972"/>
    </source>
</evidence>
<proteinExistence type="predicted"/>
<keyword evidence="3" id="KW-1185">Reference proteome</keyword>
<dbReference type="AlphaFoldDB" id="A0AAD6PJT7"/>
<accession>A0AAD6PJT7</accession>
<gene>
    <name evidence="2" type="ORF">OIU84_020060</name>
</gene>
<sequence>MIYLRSLLKSLQGLPGTTRNLPLLLGRSRLLSDWSCPESLRNMPFLKGPRLLPSLLALRWIGLFVSILGFAGLMFVRHVNVVWILIRTKFNEN</sequence>
<keyword evidence="1" id="KW-1133">Transmembrane helix</keyword>